<dbReference type="PANTHER" id="PTHR34219">
    <property type="entry name" value="IRON-REGULATED INNER MEMBRANE PROTEIN-RELATED"/>
    <property type="match status" value="1"/>
</dbReference>
<reference evidence="3" key="1">
    <citation type="journal article" date="2019" name="Int. J. Syst. Evol. Microbiol.">
        <title>The Global Catalogue of Microorganisms (GCM) 10K type strain sequencing project: providing services to taxonomists for standard genome sequencing and annotation.</title>
        <authorList>
            <consortium name="The Broad Institute Genomics Platform"/>
            <consortium name="The Broad Institute Genome Sequencing Center for Infectious Disease"/>
            <person name="Wu L."/>
            <person name="Ma J."/>
        </authorList>
    </citation>
    <scope>NUCLEOTIDE SEQUENCE [LARGE SCALE GENOMIC DNA]</scope>
    <source>
        <strain evidence="3">NBRC 109341</strain>
    </source>
</reference>
<keyword evidence="1" id="KW-0812">Transmembrane</keyword>
<keyword evidence="1" id="KW-1133">Transmembrane helix</keyword>
<dbReference type="InterPro" id="IPR005625">
    <property type="entry name" value="PepSY-ass_TM"/>
</dbReference>
<organism evidence="2 3">
    <name type="scientific">Hydrogenophaga electricum</name>
    <dbReference type="NCBI Taxonomy" id="1230953"/>
    <lineage>
        <taxon>Bacteria</taxon>
        <taxon>Pseudomonadati</taxon>
        <taxon>Pseudomonadota</taxon>
        <taxon>Betaproteobacteria</taxon>
        <taxon>Burkholderiales</taxon>
        <taxon>Comamonadaceae</taxon>
        <taxon>Hydrogenophaga</taxon>
    </lineage>
</organism>
<proteinExistence type="predicted"/>
<feature type="transmembrane region" description="Helical" evidence="1">
    <location>
        <begin position="432"/>
        <end position="459"/>
    </location>
</feature>
<keyword evidence="3" id="KW-1185">Reference proteome</keyword>
<feature type="transmembrane region" description="Helical" evidence="1">
    <location>
        <begin position="157"/>
        <end position="177"/>
    </location>
</feature>
<gene>
    <name evidence="2" type="ORF">GCM10007935_41600</name>
</gene>
<feature type="transmembrane region" description="Helical" evidence="1">
    <location>
        <begin position="29"/>
        <end position="54"/>
    </location>
</feature>
<feature type="transmembrane region" description="Helical" evidence="1">
    <location>
        <begin position="384"/>
        <end position="406"/>
    </location>
</feature>
<dbReference type="Proteomes" id="UP001156903">
    <property type="component" value="Unassembled WGS sequence"/>
</dbReference>
<evidence type="ECO:0000313" key="3">
    <source>
        <dbReference type="Proteomes" id="UP001156903"/>
    </source>
</evidence>
<keyword evidence="1" id="KW-0472">Membrane</keyword>
<name>A0ABQ6CEG3_9BURK</name>
<dbReference type="Pfam" id="PF03929">
    <property type="entry name" value="PepSY_TM"/>
    <property type="match status" value="1"/>
</dbReference>
<feature type="transmembrane region" description="Helical" evidence="1">
    <location>
        <begin position="202"/>
        <end position="225"/>
    </location>
</feature>
<accession>A0ABQ6CEG3</accession>
<protein>
    <submittedName>
        <fullName evidence="2">Membrane protein</fullName>
    </submittedName>
</protein>
<evidence type="ECO:0000256" key="1">
    <source>
        <dbReference type="SAM" id="Phobius"/>
    </source>
</evidence>
<comment type="caution">
    <text evidence="2">The sequence shown here is derived from an EMBL/GenBank/DDBJ whole genome shotgun (WGS) entry which is preliminary data.</text>
</comment>
<dbReference type="EMBL" id="BSPB01000075">
    <property type="protein sequence ID" value="GLS16716.1"/>
    <property type="molecule type" value="Genomic_DNA"/>
</dbReference>
<dbReference type="RefSeq" id="WP_284309399.1">
    <property type="nucleotide sequence ID" value="NZ_BSPB01000075.1"/>
</dbReference>
<dbReference type="PANTHER" id="PTHR34219:SF1">
    <property type="entry name" value="PEPSY DOMAIN-CONTAINING PROTEIN"/>
    <property type="match status" value="1"/>
</dbReference>
<evidence type="ECO:0000313" key="2">
    <source>
        <dbReference type="EMBL" id="GLS16716.1"/>
    </source>
</evidence>
<sequence length="471" mass="50610">MTPHPAQAERAAAPRQPALGRFHALAWRWHFYAGLYVVPFLLMLAVTGLVMVFFTGFQTRLGMKIVVSPQAQTVPVSTQAEAALAQWPQGQLRSYLAPKTATAPSWFDVGVDGRTESVAVDPYTASVIRVVNKEDTVFAWAEKIHGTLLIGDVGDRLIEIAAGLGIVLILTGLYMAWPRTPGGWRQLFWSGWAQRGRAAWKAWHVSVGAWIGVILLGFLLSGLAWSGVWGNQFVQPWGSFPATKWDNVPLSDATHASLSANGLKEVPWGLEQTPLPVSGSQAGAPGIPSGQPVNLDAVADFARRSGFSGQFRIAVPQSESGVYTVSADSMSGDLSNPTHDRYLHIDRYSGQVLAEAAFADYSPMAKAMAVGIALHQGDMGLWSAVLNVVFCLAVVFLCVSGIVMWWKRRPAGAGRLVAPGVPARAARWKTGALVMLVTAVLFPLSGAVLLGVLLLDWLVISRLPALKTALS</sequence>